<dbReference type="AlphaFoldDB" id="A0A7N4PBU8"/>
<dbReference type="PANTHER" id="PTHR16296:SF3">
    <property type="entry name" value="COMPLEX I ASSEMBLY FACTOR TMEM126B, MITOCHONDRIAL"/>
    <property type="match status" value="1"/>
</dbReference>
<evidence type="ECO:0000256" key="1">
    <source>
        <dbReference type="ARBA" id="ARBA00004225"/>
    </source>
</evidence>
<gene>
    <name evidence="7" type="primary">TMEM126B</name>
</gene>
<dbReference type="RefSeq" id="XP_031819582.1">
    <property type="nucleotide sequence ID" value="XM_031963722.1"/>
</dbReference>
<comment type="subcellular location">
    <subcellularLocation>
        <location evidence="1">Mitochondrion membrane</location>
        <topology evidence="1">Multi-pass membrane protein</topology>
    </subcellularLocation>
</comment>
<evidence type="ECO:0000256" key="3">
    <source>
        <dbReference type="ARBA" id="ARBA00022989"/>
    </source>
</evidence>
<sequence>MANRMYVQSVPSPEEIKLRRSRTADIVEKNLWRLTRREQLIYTYGSMCLGTTSALCGLFANYIFRHCMKVKQHPFKTFVPLSAIPFLTTAVTYKFLVTDPISSGDLTMDMSILRGAFVSALCGIFHPSALAFLKNGRLAVKFETVPLPPRGRNLFHWTVLCQSAAKLMVIPMILQIMYGAHLSSLQYKICDKVLELLEED</sequence>
<dbReference type="OMA" id="RKEXNIS"/>
<evidence type="ECO:0000256" key="2">
    <source>
        <dbReference type="ARBA" id="ARBA00022692"/>
    </source>
</evidence>
<dbReference type="GO" id="GO:0031966">
    <property type="term" value="C:mitochondrial membrane"/>
    <property type="evidence" value="ECO:0007669"/>
    <property type="project" value="UniProtKB-SubCell"/>
</dbReference>
<feature type="transmembrane region" description="Helical" evidence="6">
    <location>
        <begin position="41"/>
        <end position="63"/>
    </location>
</feature>
<dbReference type="GO" id="GO:0032981">
    <property type="term" value="P:mitochondrial respiratory chain complex I assembly"/>
    <property type="evidence" value="ECO:0007669"/>
    <property type="project" value="TreeGrafter"/>
</dbReference>
<reference evidence="7" key="3">
    <citation type="submission" date="2025-09" db="UniProtKB">
        <authorList>
            <consortium name="Ensembl"/>
        </authorList>
    </citation>
    <scope>IDENTIFICATION</scope>
</reference>
<dbReference type="CTD" id="55863"/>
<evidence type="ECO:0000313" key="7">
    <source>
        <dbReference type="Ensembl" id="ENSSHAP00000035296.1"/>
    </source>
</evidence>
<keyword evidence="4" id="KW-0496">Mitochondrion</keyword>
<dbReference type="GeneID" id="100923243"/>
<dbReference type="Proteomes" id="UP000007648">
    <property type="component" value="Unassembled WGS sequence"/>
</dbReference>
<evidence type="ECO:0000256" key="5">
    <source>
        <dbReference type="ARBA" id="ARBA00023136"/>
    </source>
</evidence>
<proteinExistence type="predicted"/>
<dbReference type="KEGG" id="shr:100923243"/>
<feature type="transmembrane region" description="Helical" evidence="6">
    <location>
        <begin position="75"/>
        <end position="96"/>
    </location>
</feature>
<dbReference type="PANTHER" id="PTHR16296">
    <property type="entry name" value="UNCHARACTERIZED HYPOTHALAMUS PROTEIN HT007"/>
    <property type="match status" value="1"/>
</dbReference>
<dbReference type="OrthoDB" id="6234762at2759"/>
<accession>A0A7N4PBU8</accession>
<dbReference type="FunCoup" id="A0A7N4PBU8">
    <property type="interactions" value="660"/>
</dbReference>
<keyword evidence="5 6" id="KW-0472">Membrane</keyword>
<evidence type="ECO:0000313" key="8">
    <source>
        <dbReference type="Proteomes" id="UP000007648"/>
    </source>
</evidence>
<evidence type="ECO:0000256" key="4">
    <source>
        <dbReference type="ARBA" id="ARBA00023128"/>
    </source>
</evidence>
<keyword evidence="8" id="KW-1185">Reference proteome</keyword>
<keyword evidence="2 6" id="KW-0812">Transmembrane</keyword>
<dbReference type="InterPro" id="IPR009801">
    <property type="entry name" value="TMEM126"/>
</dbReference>
<dbReference type="GeneTree" id="ENSGT00520000055616"/>
<keyword evidence="3 6" id="KW-1133">Transmembrane helix</keyword>
<protein>
    <submittedName>
        <fullName evidence="7">Transmembrane protein 126B</fullName>
    </submittedName>
</protein>
<dbReference type="InParanoid" id="A0A7N4PBU8"/>
<name>A0A7N4PBU8_SARHA</name>
<dbReference type="Pfam" id="PF07114">
    <property type="entry name" value="TMEM126"/>
    <property type="match status" value="1"/>
</dbReference>
<reference evidence="7" key="2">
    <citation type="submission" date="2025-08" db="UniProtKB">
        <authorList>
            <consortium name="Ensembl"/>
        </authorList>
    </citation>
    <scope>IDENTIFICATION</scope>
</reference>
<dbReference type="RefSeq" id="XP_003764657.1">
    <property type="nucleotide sequence ID" value="XM_003764609.4"/>
</dbReference>
<feature type="transmembrane region" description="Helical" evidence="6">
    <location>
        <begin position="116"/>
        <end position="133"/>
    </location>
</feature>
<organism evidence="7 8">
    <name type="scientific">Sarcophilus harrisii</name>
    <name type="common">Tasmanian devil</name>
    <name type="synonym">Sarcophilus laniarius</name>
    <dbReference type="NCBI Taxonomy" id="9305"/>
    <lineage>
        <taxon>Eukaryota</taxon>
        <taxon>Metazoa</taxon>
        <taxon>Chordata</taxon>
        <taxon>Craniata</taxon>
        <taxon>Vertebrata</taxon>
        <taxon>Euteleostomi</taxon>
        <taxon>Mammalia</taxon>
        <taxon>Metatheria</taxon>
        <taxon>Dasyuromorphia</taxon>
        <taxon>Dasyuridae</taxon>
        <taxon>Sarcophilus</taxon>
    </lineage>
</organism>
<evidence type="ECO:0000256" key="6">
    <source>
        <dbReference type="SAM" id="Phobius"/>
    </source>
</evidence>
<dbReference type="Ensembl" id="ENSSHAT00000050733.1">
    <property type="protein sequence ID" value="ENSSHAP00000035296.1"/>
    <property type="gene ID" value="ENSSHAG00000025603.1"/>
</dbReference>
<reference evidence="7 8" key="1">
    <citation type="journal article" date="2011" name="Proc. Natl. Acad. Sci. U.S.A.">
        <title>Genetic diversity and population structure of the endangered marsupial Sarcophilus harrisii (Tasmanian devil).</title>
        <authorList>
            <person name="Miller W."/>
            <person name="Hayes V.M."/>
            <person name="Ratan A."/>
            <person name="Petersen D.C."/>
            <person name="Wittekindt N.E."/>
            <person name="Miller J."/>
            <person name="Walenz B."/>
            <person name="Knight J."/>
            <person name="Qi J."/>
            <person name="Zhao F."/>
            <person name="Wang Q."/>
            <person name="Bedoya-Reina O.C."/>
            <person name="Katiyar N."/>
            <person name="Tomsho L.P."/>
            <person name="Kasson L.M."/>
            <person name="Hardie R.A."/>
            <person name="Woodbridge P."/>
            <person name="Tindall E.A."/>
            <person name="Bertelsen M.F."/>
            <person name="Dixon D."/>
            <person name="Pyecroft S."/>
            <person name="Helgen K.M."/>
            <person name="Lesk A.M."/>
            <person name="Pringle T.H."/>
            <person name="Patterson N."/>
            <person name="Zhang Y."/>
            <person name="Kreiss A."/>
            <person name="Woods G.M."/>
            <person name="Jones M.E."/>
            <person name="Schuster S.C."/>
        </authorList>
    </citation>
    <scope>NUCLEOTIDE SEQUENCE [LARGE SCALE GENOMIC DNA]</scope>
</reference>